<name>A0ABS4IR80_9BACL</name>
<feature type="transmembrane region" description="Helical" evidence="1">
    <location>
        <begin position="6"/>
        <end position="24"/>
    </location>
</feature>
<evidence type="ECO:0000313" key="3">
    <source>
        <dbReference type="Proteomes" id="UP001519287"/>
    </source>
</evidence>
<evidence type="ECO:0000256" key="1">
    <source>
        <dbReference type="SAM" id="Phobius"/>
    </source>
</evidence>
<sequence>MGILTFISMLIIGSLFSFGVLLLFKSKVFPGILLLVLSVVAYIGYANIANTYFA</sequence>
<keyword evidence="1" id="KW-1133">Transmembrane helix</keyword>
<feature type="transmembrane region" description="Helical" evidence="1">
    <location>
        <begin position="31"/>
        <end position="53"/>
    </location>
</feature>
<evidence type="ECO:0000313" key="2">
    <source>
        <dbReference type="EMBL" id="MBP1990079.1"/>
    </source>
</evidence>
<dbReference type="Proteomes" id="UP001519287">
    <property type="component" value="Unassembled WGS sequence"/>
</dbReference>
<gene>
    <name evidence="2" type="ORF">J2Z66_001677</name>
</gene>
<protein>
    <submittedName>
        <fullName evidence="2">Cell shape-determining protein MreC</fullName>
    </submittedName>
</protein>
<keyword evidence="3" id="KW-1185">Reference proteome</keyword>
<dbReference type="EMBL" id="JAGGLB010000003">
    <property type="protein sequence ID" value="MBP1990079.1"/>
    <property type="molecule type" value="Genomic_DNA"/>
</dbReference>
<keyword evidence="1" id="KW-0812">Transmembrane</keyword>
<organism evidence="2 3">
    <name type="scientific">Paenibacillus eucommiae</name>
    <dbReference type="NCBI Taxonomy" id="1355755"/>
    <lineage>
        <taxon>Bacteria</taxon>
        <taxon>Bacillati</taxon>
        <taxon>Bacillota</taxon>
        <taxon>Bacilli</taxon>
        <taxon>Bacillales</taxon>
        <taxon>Paenibacillaceae</taxon>
        <taxon>Paenibacillus</taxon>
    </lineage>
</organism>
<dbReference type="RefSeq" id="WP_209970832.1">
    <property type="nucleotide sequence ID" value="NZ_JAGGLB010000003.1"/>
</dbReference>
<keyword evidence="1" id="KW-0472">Membrane</keyword>
<reference evidence="2 3" key="1">
    <citation type="submission" date="2021-03" db="EMBL/GenBank/DDBJ databases">
        <title>Genomic Encyclopedia of Type Strains, Phase IV (KMG-IV): sequencing the most valuable type-strain genomes for metagenomic binning, comparative biology and taxonomic classification.</title>
        <authorList>
            <person name="Goeker M."/>
        </authorList>
    </citation>
    <scope>NUCLEOTIDE SEQUENCE [LARGE SCALE GENOMIC DNA]</scope>
    <source>
        <strain evidence="2 3">DSM 26048</strain>
    </source>
</reference>
<proteinExistence type="predicted"/>
<accession>A0ABS4IR80</accession>
<comment type="caution">
    <text evidence="2">The sequence shown here is derived from an EMBL/GenBank/DDBJ whole genome shotgun (WGS) entry which is preliminary data.</text>
</comment>